<keyword evidence="3" id="KW-1185">Reference proteome</keyword>
<dbReference type="eggNOG" id="COG2068">
    <property type="taxonomic scope" value="Bacteria"/>
</dbReference>
<evidence type="ECO:0000259" key="1">
    <source>
        <dbReference type="Pfam" id="PF12804"/>
    </source>
</evidence>
<accession>B1ZUF6</accession>
<organism evidence="2 3">
    <name type="scientific">Opitutus terrae (strain DSM 11246 / JCM 15787 / PB90-1)</name>
    <dbReference type="NCBI Taxonomy" id="452637"/>
    <lineage>
        <taxon>Bacteria</taxon>
        <taxon>Pseudomonadati</taxon>
        <taxon>Verrucomicrobiota</taxon>
        <taxon>Opitutia</taxon>
        <taxon>Opitutales</taxon>
        <taxon>Opitutaceae</taxon>
        <taxon>Opitutus</taxon>
    </lineage>
</organism>
<dbReference type="Proteomes" id="UP000007013">
    <property type="component" value="Chromosome"/>
</dbReference>
<dbReference type="SUPFAM" id="SSF53448">
    <property type="entry name" value="Nucleotide-diphospho-sugar transferases"/>
    <property type="match status" value="1"/>
</dbReference>
<sequence>MADPAKPSASSPHLGAFRFGVIVLAAGASTRMGQPKQLLPLAGQPLVVRAVEAALASSAWPVIVVLGASADLIRPLLAKHPVLVVENPAWAEGMASSLRTGIATLQQFSRSVDGAIIALCDQPGFSADVIRRLISRQQETGRSIVAAHYEGRNGVPALFLRQHFAALAALTGEEGARTLVNRSTSEVATVDLPALAVDLDTPADYAAQNPV</sequence>
<proteinExistence type="predicted"/>
<dbReference type="AlphaFoldDB" id="B1ZUF6"/>
<dbReference type="HOGENOM" id="CLU_061980_2_0_0"/>
<evidence type="ECO:0000313" key="2">
    <source>
        <dbReference type="EMBL" id="ACB73999.1"/>
    </source>
</evidence>
<dbReference type="CDD" id="cd04182">
    <property type="entry name" value="GT_2_like_f"/>
    <property type="match status" value="1"/>
</dbReference>
<dbReference type="PANTHER" id="PTHR43777:SF1">
    <property type="entry name" value="MOLYBDENUM COFACTOR CYTIDYLYLTRANSFERASE"/>
    <property type="match status" value="1"/>
</dbReference>
<dbReference type="KEGG" id="ote:Oter_0710"/>
<dbReference type="InterPro" id="IPR025877">
    <property type="entry name" value="MobA-like_NTP_Trfase"/>
</dbReference>
<dbReference type="PANTHER" id="PTHR43777">
    <property type="entry name" value="MOLYBDENUM COFACTOR CYTIDYLYLTRANSFERASE"/>
    <property type="match status" value="1"/>
</dbReference>
<dbReference type="Gene3D" id="3.90.550.10">
    <property type="entry name" value="Spore Coat Polysaccharide Biosynthesis Protein SpsA, Chain A"/>
    <property type="match status" value="1"/>
</dbReference>
<dbReference type="OrthoDB" id="285216at2"/>
<feature type="domain" description="MobA-like NTP transferase" evidence="1">
    <location>
        <begin position="21"/>
        <end position="183"/>
    </location>
</feature>
<name>B1ZUF6_OPITP</name>
<dbReference type="Pfam" id="PF12804">
    <property type="entry name" value="NTP_transf_3"/>
    <property type="match status" value="1"/>
</dbReference>
<gene>
    <name evidence="2" type="ordered locus">Oter_0710</name>
</gene>
<reference evidence="2 3" key="1">
    <citation type="journal article" date="2011" name="J. Bacteriol.">
        <title>Genome sequence of the verrucomicrobium Opitutus terrae PB90-1, an abundant inhabitant of rice paddy soil ecosystems.</title>
        <authorList>
            <person name="van Passel M.W."/>
            <person name="Kant R."/>
            <person name="Palva A."/>
            <person name="Copeland A."/>
            <person name="Lucas S."/>
            <person name="Lapidus A."/>
            <person name="Glavina del Rio T."/>
            <person name="Pitluck S."/>
            <person name="Goltsman E."/>
            <person name="Clum A."/>
            <person name="Sun H."/>
            <person name="Schmutz J."/>
            <person name="Larimer F.W."/>
            <person name="Land M.L."/>
            <person name="Hauser L."/>
            <person name="Kyrpides N."/>
            <person name="Mikhailova N."/>
            <person name="Richardson P.P."/>
            <person name="Janssen P.H."/>
            <person name="de Vos W.M."/>
            <person name="Smidt H."/>
        </authorList>
    </citation>
    <scope>NUCLEOTIDE SEQUENCE [LARGE SCALE GENOMIC DNA]</scope>
    <source>
        <strain evidence="3">DSM 11246 / JCM 15787 / PB90-1</strain>
    </source>
</reference>
<protein>
    <recommendedName>
        <fullName evidence="1">MobA-like NTP transferase domain-containing protein</fullName>
    </recommendedName>
</protein>
<dbReference type="STRING" id="452637.Oter_0710"/>
<dbReference type="InterPro" id="IPR029044">
    <property type="entry name" value="Nucleotide-diphossugar_trans"/>
</dbReference>
<dbReference type="RefSeq" id="WP_012373537.1">
    <property type="nucleotide sequence ID" value="NC_010571.1"/>
</dbReference>
<dbReference type="EMBL" id="CP001032">
    <property type="protein sequence ID" value="ACB73999.1"/>
    <property type="molecule type" value="Genomic_DNA"/>
</dbReference>
<evidence type="ECO:0000313" key="3">
    <source>
        <dbReference type="Proteomes" id="UP000007013"/>
    </source>
</evidence>
<dbReference type="GO" id="GO:0016779">
    <property type="term" value="F:nucleotidyltransferase activity"/>
    <property type="evidence" value="ECO:0007669"/>
    <property type="project" value="UniProtKB-ARBA"/>
</dbReference>